<accession>A0A2M6ZF62</accession>
<dbReference type="SUPFAM" id="SSF52540">
    <property type="entry name" value="P-loop containing nucleoside triphosphate hydrolases"/>
    <property type="match status" value="1"/>
</dbReference>
<evidence type="ECO:0000259" key="1">
    <source>
        <dbReference type="Pfam" id="PF01935"/>
    </source>
</evidence>
<dbReference type="Proteomes" id="UP000229227">
    <property type="component" value="Unassembled WGS sequence"/>
</dbReference>
<reference evidence="3" key="1">
    <citation type="submission" date="2017-09" db="EMBL/GenBank/DDBJ databases">
        <title>Depth-based differentiation of microbial function through sediment-hosted aquifers and enrichment of novel symbionts in the deep terrestrial subsurface.</title>
        <authorList>
            <person name="Probst A.J."/>
            <person name="Ladd B."/>
            <person name="Jarett J.K."/>
            <person name="Geller-Mcgrath D.E."/>
            <person name="Sieber C.M.K."/>
            <person name="Emerson J.B."/>
            <person name="Anantharaman K."/>
            <person name="Thomas B.C."/>
            <person name="Malmstrom R."/>
            <person name="Stieglmeier M."/>
            <person name="Klingl A."/>
            <person name="Woyke T."/>
            <person name="Ryan C.M."/>
            <person name="Banfield J.F."/>
        </authorList>
    </citation>
    <scope>NUCLEOTIDE SEQUENCE [LARGE SCALE GENOMIC DNA]</scope>
</reference>
<dbReference type="PANTHER" id="PTHR42957">
    <property type="entry name" value="HELICASE MJ1565-RELATED"/>
    <property type="match status" value="1"/>
</dbReference>
<dbReference type="InterPro" id="IPR008571">
    <property type="entry name" value="HerA-like"/>
</dbReference>
<dbReference type="InterPro" id="IPR027417">
    <property type="entry name" value="P-loop_NTPase"/>
</dbReference>
<dbReference type="PANTHER" id="PTHR42957:SF1">
    <property type="entry name" value="HELICASE MJ1565-RELATED"/>
    <property type="match status" value="1"/>
</dbReference>
<organism evidence="2 3">
    <name type="scientific">Candidatus Desantisbacteria bacterium CG07_land_8_20_14_0_80_39_15</name>
    <dbReference type="NCBI Taxonomy" id="1974549"/>
    <lineage>
        <taxon>Bacteria</taxon>
        <taxon>Candidatus Desantisiibacteriota</taxon>
    </lineage>
</organism>
<dbReference type="EMBL" id="PEWN01000106">
    <property type="protein sequence ID" value="PIU51033.1"/>
    <property type="molecule type" value="Genomic_DNA"/>
</dbReference>
<evidence type="ECO:0000313" key="2">
    <source>
        <dbReference type="EMBL" id="PIU51033.1"/>
    </source>
</evidence>
<dbReference type="Pfam" id="PF01935">
    <property type="entry name" value="DUF87"/>
    <property type="match status" value="1"/>
</dbReference>
<dbReference type="AlphaFoldDB" id="A0A2M6ZF62"/>
<comment type="caution">
    <text evidence="2">The sequence shown here is derived from an EMBL/GenBank/DDBJ whole genome shotgun (WGS) entry which is preliminary data.</text>
</comment>
<name>A0A2M6ZF62_9BACT</name>
<protein>
    <recommendedName>
        <fullName evidence="1">Helicase HerA central domain-containing protein</fullName>
    </recommendedName>
</protein>
<proteinExistence type="predicted"/>
<dbReference type="InterPro" id="IPR002789">
    <property type="entry name" value="HerA_central"/>
</dbReference>
<feature type="domain" description="Helicase HerA central" evidence="1">
    <location>
        <begin position="94"/>
        <end position="137"/>
    </location>
</feature>
<gene>
    <name evidence="2" type="ORF">COS91_06535</name>
</gene>
<dbReference type="Gene3D" id="3.40.50.300">
    <property type="entry name" value="P-loop containing nucleotide triphosphate hydrolases"/>
    <property type="match status" value="2"/>
</dbReference>
<evidence type="ECO:0000313" key="3">
    <source>
        <dbReference type="Proteomes" id="UP000229227"/>
    </source>
</evidence>
<sequence length="564" mass="64809">MTDTKNEHIREICQKLRPILGARADTIWFAYLREDESGKKEIESLLEIYSSQLLQGNLQEDKKLLIPPSKEKAAGEYYIGDAIYDGKLLFPFGLKEEEWIRHINIFGQSGAGKTNLSFLIMRELARKKKPFLFLDWKRNGKDLMTRPEFEDLLVFTVGRNISPFRFNPLIPPPDADPKAWLKKLIEVIAHAYCLGNGVIYLLQQAIDDAYKKYGIYTGNATKYPTFRDIHEWLKNYPAQGRETNWLTSAMRATASLCFGSMDSVVNSGQNYGMEEILKQKVILELDALTQSDKIFFIESLILWIHDYRLTRPERENFSHCIICEEAHHILSGERHSLFGGESVIIVAIKELRELNQSFVVVDQMPSQISPVAMANSYCTIAMNLKNKQDVSSAASAMLLDNEQKEYLGKLEVGEAIVKLQGRILSPFMIHIPEFPIQKGSVDDTFIKRRMKTYFSNFQPQLVEGSENESIEVQDKASEPANTLSEREKQFLLDVFNYPRSGTVERYNRMHISCRQGDKIKRCLLAKGLFLQEDLPTQNGRLRIIRLTDQTRKLLENQEKSISEL</sequence>